<evidence type="ECO:0000256" key="1">
    <source>
        <dbReference type="ARBA" id="ARBA00001946"/>
    </source>
</evidence>
<dbReference type="InterPro" id="IPR015797">
    <property type="entry name" value="NUDIX_hydrolase-like_dom_sf"/>
</dbReference>
<dbReference type="Pfam" id="PF00293">
    <property type="entry name" value="NUDIX"/>
    <property type="match status" value="1"/>
</dbReference>
<dbReference type="GO" id="GO:0016787">
    <property type="term" value="F:hydrolase activity"/>
    <property type="evidence" value="ECO:0007669"/>
    <property type="project" value="UniProtKB-KW"/>
</dbReference>
<proteinExistence type="predicted"/>
<organism evidence="4 5">
    <name type="scientific">Actinophytocola oryzae</name>
    <dbReference type="NCBI Taxonomy" id="502181"/>
    <lineage>
        <taxon>Bacteria</taxon>
        <taxon>Bacillati</taxon>
        <taxon>Actinomycetota</taxon>
        <taxon>Actinomycetes</taxon>
        <taxon>Pseudonocardiales</taxon>
        <taxon>Pseudonocardiaceae</taxon>
    </lineage>
</organism>
<comment type="caution">
    <text evidence="4">The sequence shown here is derived from an EMBL/GenBank/DDBJ whole genome shotgun (WGS) entry which is preliminary data.</text>
</comment>
<keyword evidence="2" id="KW-0378">Hydrolase</keyword>
<comment type="cofactor">
    <cofactor evidence="1">
        <name>Mg(2+)</name>
        <dbReference type="ChEBI" id="CHEBI:18420"/>
    </cofactor>
</comment>
<evidence type="ECO:0000259" key="3">
    <source>
        <dbReference type="PROSITE" id="PS51462"/>
    </source>
</evidence>
<dbReference type="AlphaFoldDB" id="A0A4V3FSU2"/>
<dbReference type="Proteomes" id="UP000294927">
    <property type="component" value="Unassembled WGS sequence"/>
</dbReference>
<gene>
    <name evidence="4" type="ORF">CLV71_108161</name>
</gene>
<dbReference type="InterPro" id="IPR000086">
    <property type="entry name" value="NUDIX_hydrolase_dom"/>
</dbReference>
<sequence>MIDEKTGWYFVHASVKAVVVDDGSVLLCRTHRDDWELPGGWPDRADRTLADTVVREVREECGIEVTAGDVIHADLFRVGDNPVVIVVLVATPTRPYSLTHSVEHRETRFFPTAELPSPLPPVYRDAIRKAEAHA</sequence>
<name>A0A4V3FSU2_9PSEU</name>
<dbReference type="PANTHER" id="PTHR43046">
    <property type="entry name" value="GDP-MANNOSE MANNOSYL HYDROLASE"/>
    <property type="match status" value="1"/>
</dbReference>
<protein>
    <submittedName>
        <fullName evidence="4">ADP-ribose pyrophosphatase YjhB (NUDIX family)</fullName>
    </submittedName>
</protein>
<feature type="domain" description="Nudix hydrolase" evidence="3">
    <location>
        <begin position="10"/>
        <end position="133"/>
    </location>
</feature>
<dbReference type="PROSITE" id="PS51462">
    <property type="entry name" value="NUDIX"/>
    <property type="match status" value="1"/>
</dbReference>
<dbReference type="RefSeq" id="WP_166664211.1">
    <property type="nucleotide sequence ID" value="NZ_SOCP01000008.1"/>
</dbReference>
<dbReference type="SUPFAM" id="SSF55811">
    <property type="entry name" value="Nudix"/>
    <property type="match status" value="1"/>
</dbReference>
<evidence type="ECO:0000256" key="2">
    <source>
        <dbReference type="ARBA" id="ARBA00022801"/>
    </source>
</evidence>
<evidence type="ECO:0000313" key="5">
    <source>
        <dbReference type="Proteomes" id="UP000294927"/>
    </source>
</evidence>
<accession>A0A4V3FSU2</accession>
<dbReference type="EMBL" id="SOCP01000008">
    <property type="protein sequence ID" value="TDV48801.1"/>
    <property type="molecule type" value="Genomic_DNA"/>
</dbReference>
<dbReference type="Gene3D" id="3.90.79.10">
    <property type="entry name" value="Nucleoside Triphosphate Pyrophosphohydrolase"/>
    <property type="match status" value="1"/>
</dbReference>
<evidence type="ECO:0000313" key="4">
    <source>
        <dbReference type="EMBL" id="TDV48801.1"/>
    </source>
</evidence>
<keyword evidence="5" id="KW-1185">Reference proteome</keyword>
<dbReference type="PANTHER" id="PTHR43046:SF14">
    <property type="entry name" value="MUTT_NUDIX FAMILY PROTEIN"/>
    <property type="match status" value="1"/>
</dbReference>
<reference evidence="4 5" key="1">
    <citation type="submission" date="2019-03" db="EMBL/GenBank/DDBJ databases">
        <title>Genomic Encyclopedia of Archaeal and Bacterial Type Strains, Phase II (KMG-II): from individual species to whole genera.</title>
        <authorList>
            <person name="Goeker M."/>
        </authorList>
    </citation>
    <scope>NUCLEOTIDE SEQUENCE [LARGE SCALE GENOMIC DNA]</scope>
    <source>
        <strain evidence="4 5">DSM 45499</strain>
    </source>
</reference>